<reference evidence="3" key="2">
    <citation type="journal article" date="2022" name="Nat. Microbiol.">
        <title>A closed Candidatus Odinarchaeum chromosome exposes Asgard archaeal viruses.</title>
        <authorList>
            <person name="Tamarit D."/>
            <person name="Caceres E.F."/>
            <person name="Krupovic M."/>
            <person name="Nijland R."/>
            <person name="Eme L."/>
            <person name="Robinson N.P."/>
            <person name="Ettema T.J.G."/>
        </authorList>
    </citation>
    <scope>NUCLEOTIDE SEQUENCE</scope>
    <source>
        <strain evidence="3">LCB_4</strain>
    </source>
</reference>
<dbReference type="SUPFAM" id="SSF51283">
    <property type="entry name" value="dUTPase-like"/>
    <property type="match status" value="1"/>
</dbReference>
<dbReference type="PANTHER" id="PTHR42680:SF1">
    <property type="entry name" value="DEOXYURIDINE 5'-TRIPHOSPHATE NUCLEOTIDOHYDROLASE"/>
    <property type="match status" value="1"/>
</dbReference>
<sequence length="178" mass="20325">MSLKKTRRSFSVISPLEWVHLIKPEPEEAQIQPNGVDLRISKVYEMVDSTGGELFFSKNNRKGCDLREYPSVYDENLKGFFWRLKANSTYIIEYMEKVVIPADAMGLFFQRSSLWRLYGAVITTSVWDSGYEGYGKGLLKTTFPFSLERGTPIGQLVLFKAKAAKQYHGAYQLEGVES</sequence>
<proteinExistence type="predicted"/>
<dbReference type="Proteomes" id="UP000186851">
    <property type="component" value="Chromosome"/>
</dbReference>
<dbReference type="PANTHER" id="PTHR42680">
    <property type="entry name" value="DCTP DEAMINASE"/>
    <property type="match status" value="1"/>
</dbReference>
<dbReference type="InterPro" id="IPR011962">
    <property type="entry name" value="dCTP_deaminase"/>
</dbReference>
<dbReference type="KEGG" id="oyw:OdinLCB4_001040"/>
<organism evidence="3 4">
    <name type="scientific">Odinarchaeota yellowstonii (strain LCB_4)</name>
    <dbReference type="NCBI Taxonomy" id="1841599"/>
    <lineage>
        <taxon>Archaea</taxon>
        <taxon>Promethearchaeati</taxon>
        <taxon>Candidatus Odinarchaeota</taxon>
        <taxon>Candidatus Odinarchaeia</taxon>
        <taxon>Candidatus Odinarchaeales</taxon>
        <taxon>Candidatus Odinarchaeaceae</taxon>
        <taxon>Candidatus Odinarchaeum</taxon>
    </lineage>
</organism>
<gene>
    <name evidence="3" type="ORF">OdinLCB4_001040</name>
</gene>
<dbReference type="InterPro" id="IPR036157">
    <property type="entry name" value="dUTPase-like_sf"/>
</dbReference>
<dbReference type="CDD" id="cd07557">
    <property type="entry name" value="trimeric_dUTPase"/>
    <property type="match status" value="1"/>
</dbReference>
<evidence type="ECO:0000256" key="1">
    <source>
        <dbReference type="ARBA" id="ARBA00022801"/>
    </source>
</evidence>
<dbReference type="EMBL" id="CP091871">
    <property type="protein sequence ID" value="WEU40545.1"/>
    <property type="molecule type" value="Genomic_DNA"/>
</dbReference>
<evidence type="ECO:0000313" key="4">
    <source>
        <dbReference type="Proteomes" id="UP000186851"/>
    </source>
</evidence>
<accession>A0AAF0D2M6</accession>
<evidence type="ECO:0000256" key="2">
    <source>
        <dbReference type="ARBA" id="ARBA00023080"/>
    </source>
</evidence>
<keyword evidence="1" id="KW-0378">Hydrolase</keyword>
<protein>
    <submittedName>
        <fullName evidence="3">Deoxyuridine 5'-triphosphate nucleotidohydrolase</fullName>
    </submittedName>
</protein>
<dbReference type="InterPro" id="IPR033704">
    <property type="entry name" value="dUTPase_trimeric"/>
</dbReference>
<keyword evidence="2" id="KW-0546">Nucleotide metabolism</keyword>
<name>A0AAF0D2M6_ODILC</name>
<dbReference type="Gene3D" id="2.70.40.10">
    <property type="match status" value="1"/>
</dbReference>
<dbReference type="Pfam" id="PF22769">
    <property type="entry name" value="DCD"/>
    <property type="match status" value="1"/>
</dbReference>
<reference evidence="3" key="1">
    <citation type="journal article" date="2017" name="Nature">
        <title>Asgard archaea illuminate the origin of eukaryotic cellular complexity.</title>
        <authorList>
            <person name="Zaremba-Niedzwiedzka K."/>
            <person name="Caceres E.F."/>
            <person name="Saw J.H."/>
            <person name="Backstrom D."/>
            <person name="Juzokaite L."/>
            <person name="Vancaester E."/>
            <person name="Seitz K.W."/>
            <person name="Anantharaman K."/>
            <person name="Starnawski P."/>
            <person name="Kjeldsen K.U."/>
            <person name="Scott M.B."/>
            <person name="Nunoura T."/>
            <person name="Banfield J.F."/>
            <person name="Schramm A."/>
            <person name="Baker B.J."/>
            <person name="Spang A."/>
            <person name="Ettema T.J.G."/>
        </authorList>
    </citation>
    <scope>NUCLEOTIDE SEQUENCE</scope>
    <source>
        <strain evidence="3">LCB_4</strain>
    </source>
</reference>
<evidence type="ECO:0000313" key="3">
    <source>
        <dbReference type="EMBL" id="WEU40545.1"/>
    </source>
</evidence>
<dbReference type="GO" id="GO:0006229">
    <property type="term" value="P:dUTP biosynthetic process"/>
    <property type="evidence" value="ECO:0007669"/>
    <property type="project" value="InterPro"/>
</dbReference>
<dbReference type="AlphaFoldDB" id="A0AAF0D2M6"/>
<dbReference type="GO" id="GO:0008829">
    <property type="term" value="F:dCTP deaminase activity"/>
    <property type="evidence" value="ECO:0007669"/>
    <property type="project" value="InterPro"/>
</dbReference>